<comment type="caution">
    <text evidence="2">The sequence shown here is derived from an EMBL/GenBank/DDBJ whole genome shotgun (WGS) entry which is preliminary data.</text>
</comment>
<dbReference type="EMBL" id="NXIB02000038">
    <property type="protein sequence ID" value="PHX55860.1"/>
    <property type="molecule type" value="Genomic_DNA"/>
</dbReference>
<feature type="region of interest" description="Disordered" evidence="1">
    <location>
        <begin position="1"/>
        <end position="28"/>
    </location>
</feature>
<name>A0A2G4F270_9CYAN</name>
<sequence length="92" mass="10116">MSENEEVTPSDRDESAEDSTENSTLTDAEELVEVIAEFERYRERLVTETIAAAQKAKLPQKPALAKIEPELAKIDAGLESLRAQLAAITTNN</sequence>
<evidence type="ECO:0000256" key="1">
    <source>
        <dbReference type="SAM" id="MobiDB-lite"/>
    </source>
</evidence>
<gene>
    <name evidence="2" type="ORF">CP500_008485</name>
</gene>
<reference evidence="2" key="1">
    <citation type="submission" date="2017-10" db="EMBL/GenBank/DDBJ databases">
        <title>Draft genome sequence of the planktic cyanobacteria Tychonema bourrellyi isolated from alpine lentic freshwater.</title>
        <authorList>
            <person name="Tett A."/>
            <person name="Armanini F."/>
            <person name="Asnicar F."/>
            <person name="Boscaini A."/>
            <person name="Pasolli E."/>
            <person name="Zolfo M."/>
            <person name="Donati C."/>
            <person name="Salmaso N."/>
            <person name="Segata N."/>
        </authorList>
    </citation>
    <scope>NUCLEOTIDE SEQUENCE</scope>
    <source>
        <strain evidence="2">FEM_GT703</strain>
    </source>
</reference>
<dbReference type="RefSeq" id="WP_096830791.1">
    <property type="nucleotide sequence ID" value="NZ_NXIB02000038.1"/>
</dbReference>
<proteinExistence type="predicted"/>
<protein>
    <submittedName>
        <fullName evidence="2">Uncharacterized protein</fullName>
    </submittedName>
</protein>
<dbReference type="Proteomes" id="UP000226442">
    <property type="component" value="Unassembled WGS sequence"/>
</dbReference>
<accession>A0A2G4F270</accession>
<feature type="compositionally biased region" description="Acidic residues" evidence="1">
    <location>
        <begin position="1"/>
        <end position="20"/>
    </location>
</feature>
<dbReference type="OrthoDB" id="573886at2"/>
<evidence type="ECO:0000313" key="3">
    <source>
        <dbReference type="Proteomes" id="UP000226442"/>
    </source>
</evidence>
<keyword evidence="3" id="KW-1185">Reference proteome</keyword>
<evidence type="ECO:0000313" key="2">
    <source>
        <dbReference type="EMBL" id="PHX55860.1"/>
    </source>
</evidence>
<organism evidence="2 3">
    <name type="scientific">Tychonema bourrellyi FEM_GT703</name>
    <dbReference type="NCBI Taxonomy" id="2040638"/>
    <lineage>
        <taxon>Bacteria</taxon>
        <taxon>Bacillati</taxon>
        <taxon>Cyanobacteriota</taxon>
        <taxon>Cyanophyceae</taxon>
        <taxon>Oscillatoriophycideae</taxon>
        <taxon>Oscillatoriales</taxon>
        <taxon>Microcoleaceae</taxon>
        <taxon>Tychonema</taxon>
    </lineage>
</organism>
<dbReference type="AlphaFoldDB" id="A0A2G4F270"/>